<keyword evidence="2" id="KW-0808">Transferase</keyword>
<dbReference type="RefSeq" id="WP_072914660.1">
    <property type="nucleotide sequence ID" value="NZ_FRAR01000017.1"/>
</dbReference>
<name>A0A1M6TPZ2_9FIRM</name>
<dbReference type="PANTHER" id="PTHR43630:SF2">
    <property type="entry name" value="GLYCOSYLTRANSFERASE"/>
    <property type="match status" value="1"/>
</dbReference>
<evidence type="ECO:0000313" key="2">
    <source>
        <dbReference type="EMBL" id="SHK59051.1"/>
    </source>
</evidence>
<dbReference type="OrthoDB" id="9815923at2"/>
<dbReference type="GO" id="GO:0016740">
    <property type="term" value="F:transferase activity"/>
    <property type="evidence" value="ECO:0007669"/>
    <property type="project" value="UniProtKB-KW"/>
</dbReference>
<dbReference type="Gene3D" id="3.90.550.10">
    <property type="entry name" value="Spore Coat Polysaccharide Biosynthesis Protein SpsA, Chain A"/>
    <property type="match status" value="1"/>
</dbReference>
<dbReference type="InterPro" id="IPR001173">
    <property type="entry name" value="Glyco_trans_2-like"/>
</dbReference>
<dbReference type="SUPFAM" id="SSF53448">
    <property type="entry name" value="Nucleotide-diphospho-sugar transferases"/>
    <property type="match status" value="1"/>
</dbReference>
<dbReference type="PANTHER" id="PTHR43630">
    <property type="entry name" value="POLY-BETA-1,6-N-ACETYL-D-GLUCOSAMINE SYNTHASE"/>
    <property type="match status" value="1"/>
</dbReference>
<dbReference type="Proteomes" id="UP000183997">
    <property type="component" value="Unassembled WGS sequence"/>
</dbReference>
<reference evidence="3" key="1">
    <citation type="submission" date="2016-11" db="EMBL/GenBank/DDBJ databases">
        <authorList>
            <person name="Varghese N."/>
            <person name="Submissions S."/>
        </authorList>
    </citation>
    <scope>NUCLEOTIDE SEQUENCE [LARGE SCALE GENOMIC DNA]</scope>
    <source>
        <strain evidence="3">DSM 10349</strain>
    </source>
</reference>
<dbReference type="InterPro" id="IPR029044">
    <property type="entry name" value="Nucleotide-diphossugar_trans"/>
</dbReference>
<dbReference type="InterPro" id="IPR011990">
    <property type="entry name" value="TPR-like_helical_dom_sf"/>
</dbReference>
<dbReference type="Gene3D" id="1.25.40.10">
    <property type="entry name" value="Tetratricopeptide repeat domain"/>
    <property type="match status" value="1"/>
</dbReference>
<feature type="domain" description="Glycosyltransferase 2-like" evidence="1">
    <location>
        <begin position="7"/>
        <end position="152"/>
    </location>
</feature>
<proteinExistence type="predicted"/>
<dbReference type="SUPFAM" id="SSF48452">
    <property type="entry name" value="TPR-like"/>
    <property type="match status" value="1"/>
</dbReference>
<dbReference type="CDD" id="cd02511">
    <property type="entry name" value="Beta4Glucosyltransferase"/>
    <property type="match status" value="1"/>
</dbReference>
<keyword evidence="3" id="KW-1185">Reference proteome</keyword>
<dbReference type="InterPro" id="IPR019734">
    <property type="entry name" value="TPR_rpt"/>
</dbReference>
<accession>A0A1M6TPZ2</accession>
<evidence type="ECO:0000313" key="3">
    <source>
        <dbReference type="Proteomes" id="UP000183997"/>
    </source>
</evidence>
<dbReference type="AlphaFoldDB" id="A0A1M6TPZ2"/>
<protein>
    <submittedName>
        <fullName evidence="2">Glycosyltransferase involved in cell wall bisynthesis</fullName>
    </submittedName>
</protein>
<organism evidence="2 3">
    <name type="scientific">Desulforamulus aeronauticus DSM 10349</name>
    <dbReference type="NCBI Taxonomy" id="1121421"/>
    <lineage>
        <taxon>Bacteria</taxon>
        <taxon>Bacillati</taxon>
        <taxon>Bacillota</taxon>
        <taxon>Clostridia</taxon>
        <taxon>Eubacteriales</taxon>
        <taxon>Peptococcaceae</taxon>
        <taxon>Desulforamulus</taxon>
    </lineage>
</organism>
<dbReference type="SMART" id="SM00028">
    <property type="entry name" value="TPR"/>
    <property type="match status" value="2"/>
</dbReference>
<sequence length="584" mass="66435">MKDTVTLVMIVKNESRDLETCLASVKEQVDEIIIVDTGSTDNTWEIARKYTDKIFTYPWDGNFSSARNYAIGKATGDWLLSLDADEVLLSKPGQLKELISRSTKIDAYMLPLLYPISEETGEYNQFLILRLFRNKKEYRFEGTIHEQVVVHHNEVVDSTTELMIQHNTLSPRERNRKRGRNLAALKKASLLAPQNYFLQYYLGIEWLGLAKPQLALPFLQNAYRQLTDDHLLFRAPALRYLLICLHNLGQLDEMICLSLEAASQYPEYTDVYYLGGIALEEKKEYALAIKWFDQARQGGTPPAMYSHMNGTGSYLALYHMGFCYEKLGLTGPAKDCYERALQENDRYHYPASHLFLLLLKEGSPRTTLAYLQEKGYLNNRRLALTIANLFFMAGYPSLATACLAECSTATEQNDEFLFQLGLYHIYSGRFPGGLHSLKQIPKESNFFPIAQTHQAIALLLTGRFKTCRSLGLQMWKNKSTRITARVILGLTRSLQEGLAADLAATRSEVALINTSLNLLDFCYHYLPDDLDKKSYYHQLVNVLETFLLRTTPGGNQALADYYDGKVNNSRELFAYKFGNGGSKV</sequence>
<gene>
    <name evidence="2" type="ORF">SAMN02745123_02423</name>
</gene>
<dbReference type="EMBL" id="FRAR01000017">
    <property type="protein sequence ID" value="SHK59051.1"/>
    <property type="molecule type" value="Genomic_DNA"/>
</dbReference>
<evidence type="ECO:0000259" key="1">
    <source>
        <dbReference type="Pfam" id="PF00535"/>
    </source>
</evidence>
<dbReference type="Pfam" id="PF00535">
    <property type="entry name" value="Glycos_transf_2"/>
    <property type="match status" value="1"/>
</dbReference>
<dbReference type="STRING" id="1121421.SAMN02745123_02423"/>